<organism evidence="7 9">
    <name type="scientific">Enterococcus silesiacus</name>
    <dbReference type="NCBI Taxonomy" id="332949"/>
    <lineage>
        <taxon>Bacteria</taxon>
        <taxon>Bacillati</taxon>
        <taxon>Bacillota</taxon>
        <taxon>Bacilli</taxon>
        <taxon>Lactobacillales</taxon>
        <taxon>Enterococcaceae</taxon>
        <taxon>Enterococcus</taxon>
    </lineage>
</organism>
<dbReference type="SUPFAM" id="SSF46894">
    <property type="entry name" value="C-terminal effector domain of the bipartite response regulators"/>
    <property type="match status" value="1"/>
</dbReference>
<evidence type="ECO:0000313" key="8">
    <source>
        <dbReference type="Proteomes" id="UP000065511"/>
    </source>
</evidence>
<dbReference type="CDD" id="cd00383">
    <property type="entry name" value="trans_reg_C"/>
    <property type="match status" value="1"/>
</dbReference>
<reference evidence="6 8" key="2">
    <citation type="submission" date="2015-12" db="EMBL/GenBank/DDBJ databases">
        <authorList>
            <person name="Lauer A."/>
            <person name="Humrighouse B."/>
            <person name="Loparev V."/>
            <person name="Shewmaker P.L."/>
            <person name="Whitney A.M."/>
            <person name="McLaughlin R.W."/>
        </authorList>
    </citation>
    <scope>NUCLEOTIDE SEQUENCE [LARGE SCALE GENOMIC DNA]</scope>
    <source>
        <strain evidence="6 8">LMG 23085</strain>
    </source>
</reference>
<dbReference type="OrthoDB" id="2182127at2"/>
<dbReference type="Proteomes" id="UP000065511">
    <property type="component" value="Chromosome"/>
</dbReference>
<dbReference type="GO" id="GO:0000160">
    <property type="term" value="P:phosphorelay signal transduction system"/>
    <property type="evidence" value="ECO:0007669"/>
    <property type="project" value="InterPro"/>
</dbReference>
<keyword evidence="8" id="KW-1185">Reference proteome</keyword>
<dbReference type="InterPro" id="IPR016032">
    <property type="entry name" value="Sig_transdc_resp-reg_C-effctor"/>
</dbReference>
<keyword evidence="1" id="KW-0805">Transcription regulation</keyword>
<dbReference type="EMBL" id="JXLC01000028">
    <property type="protein sequence ID" value="OJG87527.1"/>
    <property type="molecule type" value="Genomic_DNA"/>
</dbReference>
<keyword evidence="3" id="KW-0804">Transcription</keyword>
<evidence type="ECO:0000313" key="6">
    <source>
        <dbReference type="EMBL" id="ALS01717.1"/>
    </source>
</evidence>
<dbReference type="RefSeq" id="WP_071878904.1">
    <property type="nucleotide sequence ID" value="NZ_JXLC01000028.1"/>
</dbReference>
<evidence type="ECO:0000313" key="7">
    <source>
        <dbReference type="EMBL" id="OJG87527.1"/>
    </source>
</evidence>
<evidence type="ECO:0000256" key="2">
    <source>
        <dbReference type="ARBA" id="ARBA00023125"/>
    </source>
</evidence>
<feature type="domain" description="OmpR/PhoB-type" evidence="5">
    <location>
        <begin position="114"/>
        <end position="215"/>
    </location>
</feature>
<reference evidence="7 9" key="1">
    <citation type="submission" date="2014-12" db="EMBL/GenBank/DDBJ databases">
        <title>Draft genome sequences of 29 type strains of Enterococci.</title>
        <authorList>
            <person name="Zhong Z."/>
            <person name="Sun Z."/>
            <person name="Liu W."/>
            <person name="Zhang W."/>
            <person name="Zhang H."/>
        </authorList>
    </citation>
    <scope>NUCLEOTIDE SEQUENCE [LARGE SCALE GENOMIC DNA]</scope>
    <source>
        <strain evidence="7 9">DSM 22801</strain>
    </source>
</reference>
<dbReference type="PROSITE" id="PS51755">
    <property type="entry name" value="OMPR_PHOB"/>
    <property type="match status" value="1"/>
</dbReference>
<gene>
    <name evidence="6" type="ORF">ATZ33_10135</name>
    <name evidence="7" type="ORF">RV15_GL001920</name>
</gene>
<dbReference type="Pfam" id="PF00486">
    <property type="entry name" value="Trans_reg_C"/>
    <property type="match status" value="1"/>
</dbReference>
<sequence>MYALGILSDKQRIQENEQERLFTDFDIKIYELENADLASLQGILLQKNEHVQIEKLFQWLIKLREISSKPIWILTDEPLGEEKIVYLKLGVNGFLLESDSFDEIALTIKNGLRCMTTEKEDGFCLDPSSLTVRFGSKKIILTKLEFSLLDCLYTSENKVRTYEEIAEYLWDKEELAPKYRVANLVFHIRKKIQMIDDNYADVIKTIRSKGYKLNLPEELIK</sequence>
<keyword evidence="2 4" id="KW-0238">DNA-binding</keyword>
<dbReference type="SMART" id="SM00862">
    <property type="entry name" value="Trans_reg_C"/>
    <property type="match status" value="1"/>
</dbReference>
<dbReference type="AlphaFoldDB" id="A0A0S3KBV6"/>
<dbReference type="InterPro" id="IPR036388">
    <property type="entry name" value="WH-like_DNA-bd_sf"/>
</dbReference>
<evidence type="ECO:0000259" key="5">
    <source>
        <dbReference type="PROSITE" id="PS51755"/>
    </source>
</evidence>
<proteinExistence type="predicted"/>
<name>A0A0S3KBV6_9ENTE</name>
<evidence type="ECO:0000256" key="1">
    <source>
        <dbReference type="ARBA" id="ARBA00023015"/>
    </source>
</evidence>
<dbReference type="InterPro" id="IPR001867">
    <property type="entry name" value="OmpR/PhoB-type_DNA-bd"/>
</dbReference>
<feature type="DNA-binding region" description="OmpR/PhoB-type" evidence="4">
    <location>
        <begin position="114"/>
        <end position="215"/>
    </location>
</feature>
<dbReference type="EMBL" id="CP013614">
    <property type="protein sequence ID" value="ALS01717.1"/>
    <property type="molecule type" value="Genomic_DNA"/>
</dbReference>
<evidence type="ECO:0000313" key="9">
    <source>
        <dbReference type="Proteomes" id="UP000183039"/>
    </source>
</evidence>
<protein>
    <recommendedName>
        <fullName evidence="5">OmpR/PhoB-type domain-containing protein</fullName>
    </recommendedName>
</protein>
<dbReference type="GO" id="GO:0003677">
    <property type="term" value="F:DNA binding"/>
    <property type="evidence" value="ECO:0007669"/>
    <property type="project" value="UniProtKB-UniRule"/>
</dbReference>
<dbReference type="Proteomes" id="UP000183039">
    <property type="component" value="Unassembled WGS sequence"/>
</dbReference>
<evidence type="ECO:0000256" key="4">
    <source>
        <dbReference type="PROSITE-ProRule" id="PRU01091"/>
    </source>
</evidence>
<dbReference type="GO" id="GO:0006355">
    <property type="term" value="P:regulation of DNA-templated transcription"/>
    <property type="evidence" value="ECO:0007669"/>
    <property type="project" value="InterPro"/>
</dbReference>
<evidence type="ECO:0000256" key="3">
    <source>
        <dbReference type="ARBA" id="ARBA00023163"/>
    </source>
</evidence>
<accession>A0A0S3KBV6</accession>
<dbReference type="Gene3D" id="1.10.10.10">
    <property type="entry name" value="Winged helix-like DNA-binding domain superfamily/Winged helix DNA-binding domain"/>
    <property type="match status" value="1"/>
</dbReference>
<dbReference type="KEGG" id="ess:ATZ33_10135"/>